<keyword evidence="1" id="KW-0472">Membrane</keyword>
<sequence length="70" mass="7782">MFCSTSVTVHLLRGIGALGLLLLAFLVPGLSVIWQGLALIVAFLLMRGCPMCWMMGLIETIYERRKKKLS</sequence>
<proteinExistence type="predicted"/>
<evidence type="ECO:0000313" key="2">
    <source>
        <dbReference type="EMBL" id="PXX41406.1"/>
    </source>
</evidence>
<feature type="transmembrane region" description="Helical" evidence="1">
    <location>
        <begin position="7"/>
        <end position="27"/>
    </location>
</feature>
<keyword evidence="1" id="KW-1133">Transmembrane helix</keyword>
<gene>
    <name evidence="2" type="ORF">DFR42_10757</name>
</gene>
<dbReference type="AlphaFoldDB" id="A0A318IYR3"/>
<dbReference type="OrthoDB" id="8910936at2"/>
<comment type="caution">
    <text evidence="2">The sequence shown here is derived from an EMBL/GenBank/DDBJ whole genome shotgun (WGS) entry which is preliminary data.</text>
</comment>
<evidence type="ECO:0008006" key="4">
    <source>
        <dbReference type="Google" id="ProtNLM"/>
    </source>
</evidence>
<dbReference type="RefSeq" id="WP_110256642.1">
    <property type="nucleotide sequence ID" value="NZ_QJKB01000007.1"/>
</dbReference>
<keyword evidence="3" id="KW-1185">Reference proteome</keyword>
<protein>
    <recommendedName>
        <fullName evidence="4">DUF2892 family protein</fullName>
    </recommendedName>
</protein>
<reference evidence="2 3" key="1">
    <citation type="submission" date="2018-05" db="EMBL/GenBank/DDBJ databases">
        <title>Genomic Encyclopedia of Type Strains, Phase IV (KMG-IV): sequencing the most valuable type-strain genomes for metagenomic binning, comparative biology and taxonomic classification.</title>
        <authorList>
            <person name="Goeker M."/>
        </authorList>
    </citation>
    <scope>NUCLEOTIDE SEQUENCE [LARGE SCALE GENOMIC DNA]</scope>
    <source>
        <strain evidence="2 3">DSM 19792</strain>
    </source>
</reference>
<feature type="transmembrane region" description="Helical" evidence="1">
    <location>
        <begin position="33"/>
        <end position="58"/>
    </location>
</feature>
<dbReference type="Proteomes" id="UP000247792">
    <property type="component" value="Unassembled WGS sequence"/>
</dbReference>
<accession>A0A318IYR3</accession>
<organism evidence="2 3">
    <name type="scientific">Undibacterium pigrum</name>
    <dbReference type="NCBI Taxonomy" id="401470"/>
    <lineage>
        <taxon>Bacteria</taxon>
        <taxon>Pseudomonadati</taxon>
        <taxon>Pseudomonadota</taxon>
        <taxon>Betaproteobacteria</taxon>
        <taxon>Burkholderiales</taxon>
        <taxon>Oxalobacteraceae</taxon>
        <taxon>Undibacterium</taxon>
    </lineage>
</organism>
<keyword evidence="1" id="KW-0812">Transmembrane</keyword>
<dbReference type="EMBL" id="QJKB01000007">
    <property type="protein sequence ID" value="PXX41406.1"/>
    <property type="molecule type" value="Genomic_DNA"/>
</dbReference>
<name>A0A318IYR3_9BURK</name>
<evidence type="ECO:0000313" key="3">
    <source>
        <dbReference type="Proteomes" id="UP000247792"/>
    </source>
</evidence>
<evidence type="ECO:0000256" key="1">
    <source>
        <dbReference type="SAM" id="Phobius"/>
    </source>
</evidence>